<name>A0ABQ6HD44_9GAMM</name>
<comment type="caution">
    <text evidence="1">The sequence shown here is derived from an EMBL/GenBank/DDBJ whole genome shotgun (WGS) entry which is preliminary data.</text>
</comment>
<sequence>MLQLNVLLQFVNNDCVNKRQNNGNKASHPNVYKE</sequence>
<evidence type="ECO:0000313" key="2">
    <source>
        <dbReference type="Proteomes" id="UP001157134"/>
    </source>
</evidence>
<protein>
    <submittedName>
        <fullName evidence="1">Uncharacterized protein</fullName>
    </submittedName>
</protein>
<dbReference type="EMBL" id="BSSV01000004">
    <property type="protein sequence ID" value="GLX86013.1"/>
    <property type="molecule type" value="Genomic_DNA"/>
</dbReference>
<reference evidence="1 2" key="1">
    <citation type="submission" date="2023-03" db="EMBL/GenBank/DDBJ databases">
        <title>Thalassotalea loyana LMG 22536T draft genome sequence.</title>
        <authorList>
            <person name="Sawabe T."/>
        </authorList>
    </citation>
    <scope>NUCLEOTIDE SEQUENCE [LARGE SCALE GENOMIC DNA]</scope>
    <source>
        <strain evidence="1 2">LMG 22536</strain>
    </source>
</reference>
<keyword evidence="2" id="KW-1185">Reference proteome</keyword>
<proteinExistence type="predicted"/>
<accession>A0ABQ6HD44</accession>
<dbReference type="Proteomes" id="UP001157134">
    <property type="component" value="Unassembled WGS sequence"/>
</dbReference>
<organism evidence="1 2">
    <name type="scientific">Thalassotalea loyana</name>
    <dbReference type="NCBI Taxonomy" id="280483"/>
    <lineage>
        <taxon>Bacteria</taxon>
        <taxon>Pseudomonadati</taxon>
        <taxon>Pseudomonadota</taxon>
        <taxon>Gammaproteobacteria</taxon>
        <taxon>Alteromonadales</taxon>
        <taxon>Colwelliaceae</taxon>
        <taxon>Thalassotalea</taxon>
    </lineage>
</organism>
<evidence type="ECO:0000313" key="1">
    <source>
        <dbReference type="EMBL" id="GLX86013.1"/>
    </source>
</evidence>
<gene>
    <name evidence="1" type="ORF">tloyanaT_22650</name>
</gene>